<name>A0A5R9CRF2_9LACO</name>
<comment type="caution">
    <text evidence="1">The sequence shown here is derived from an EMBL/GenBank/DDBJ whole genome shotgun (WGS) entry which is preliminary data.</text>
</comment>
<organism evidence="1 2">
    <name type="scientific">Lentilactobacillus parafarraginis</name>
    <dbReference type="NCBI Taxonomy" id="390842"/>
    <lineage>
        <taxon>Bacteria</taxon>
        <taxon>Bacillati</taxon>
        <taxon>Bacillota</taxon>
        <taxon>Bacilli</taxon>
        <taxon>Lactobacillales</taxon>
        <taxon>Lactobacillaceae</taxon>
        <taxon>Lentilactobacillus</taxon>
    </lineage>
</organism>
<proteinExistence type="predicted"/>
<evidence type="ECO:0000313" key="2">
    <source>
        <dbReference type="Proteomes" id="UP000305100"/>
    </source>
</evidence>
<protein>
    <submittedName>
        <fullName evidence="1">McbB family protein</fullName>
    </submittedName>
</protein>
<dbReference type="Proteomes" id="UP000305100">
    <property type="component" value="Unassembled WGS sequence"/>
</dbReference>
<accession>A0A5R9CRF2</accession>
<dbReference type="NCBIfam" id="TIGR04424">
    <property type="entry name" value="metallo_McbB"/>
    <property type="match status" value="1"/>
</dbReference>
<gene>
    <name evidence="1" type="ORF">FEZ41_10720</name>
</gene>
<dbReference type="EMBL" id="VBSX01000029">
    <property type="protein sequence ID" value="TLQ17891.1"/>
    <property type="molecule type" value="Genomic_DNA"/>
</dbReference>
<dbReference type="AlphaFoldDB" id="A0A5R9CRF2"/>
<sequence length="228" mass="27067">MNFTLLKRIFFTICIEEGGTQMYEINGFIIFNTEDSTIILQNELGIVQVDNRRMIEFLCFLDTKTSKFLVSNVDLNKWFGSELENALTFLLTNGILKKKNPLNFDIKKVVFYSNDKSMDHLFDEYLKREAPNEFIRIEGLKNLPIDEHTLLITFINPLSFEQMDLIYEEVKKHDSIWSLSYPYNNDIYFNNIYRWSWHVPCYKCVLAGLQNRERVDIFDEVSYPEMSI</sequence>
<dbReference type="InterPro" id="IPR030956">
    <property type="entry name" value="McbB"/>
</dbReference>
<reference evidence="1 2" key="1">
    <citation type="submission" date="2019-05" db="EMBL/GenBank/DDBJ databases">
        <title>The metagenome of a microbial culture collection derived from dairy environment covers the genomic content of the human microbiome.</title>
        <authorList>
            <person name="Roder T."/>
            <person name="Wuthrich D."/>
            <person name="Sattari Z."/>
            <person name="Von Ah U."/>
            <person name="Bar C."/>
            <person name="Ronchi F."/>
            <person name="Macpherson A.J."/>
            <person name="Ganal-Vonarburg S.C."/>
            <person name="Bruggmann R."/>
            <person name="Vergeres G."/>
        </authorList>
    </citation>
    <scope>NUCLEOTIDE SEQUENCE [LARGE SCALE GENOMIC DNA]</scope>
    <source>
        <strain evidence="1 2">FAM 1079</strain>
    </source>
</reference>
<evidence type="ECO:0000313" key="1">
    <source>
        <dbReference type="EMBL" id="TLQ17891.1"/>
    </source>
</evidence>